<dbReference type="EMBL" id="RJUF01000002">
    <property type="protein sequence ID" value="MCP9761584.1"/>
    <property type="molecule type" value="Genomic_DNA"/>
</dbReference>
<proteinExistence type="predicted"/>
<dbReference type="InterPro" id="IPR029063">
    <property type="entry name" value="SAM-dependent_MTases_sf"/>
</dbReference>
<accession>A0AAE3GYF0</accession>
<keyword evidence="3" id="KW-1185">Reference proteome</keyword>
<organism evidence="2 3">
    <name type="scientific">Lacihabitans soyangensis</name>
    <dbReference type="NCBI Taxonomy" id="869394"/>
    <lineage>
        <taxon>Bacteria</taxon>
        <taxon>Pseudomonadati</taxon>
        <taxon>Bacteroidota</taxon>
        <taxon>Cytophagia</taxon>
        <taxon>Cytophagales</taxon>
        <taxon>Leadbetterellaceae</taxon>
        <taxon>Lacihabitans</taxon>
    </lineage>
</organism>
<dbReference type="SUPFAM" id="SSF53335">
    <property type="entry name" value="S-adenosyl-L-methionine-dependent methyltransferases"/>
    <property type="match status" value="1"/>
</dbReference>
<dbReference type="GO" id="GO:0008757">
    <property type="term" value="F:S-adenosylmethionine-dependent methyltransferase activity"/>
    <property type="evidence" value="ECO:0007669"/>
    <property type="project" value="InterPro"/>
</dbReference>
<dbReference type="Pfam" id="PF08241">
    <property type="entry name" value="Methyltransf_11"/>
    <property type="match status" value="1"/>
</dbReference>
<dbReference type="InterPro" id="IPR013216">
    <property type="entry name" value="Methyltransf_11"/>
</dbReference>
<dbReference type="AlphaFoldDB" id="A0AAE3GYF0"/>
<keyword evidence="2" id="KW-0489">Methyltransferase</keyword>
<evidence type="ECO:0000313" key="2">
    <source>
        <dbReference type="EMBL" id="MCP9761584.1"/>
    </source>
</evidence>
<gene>
    <name evidence="2" type="ORF">EGI31_01365</name>
</gene>
<evidence type="ECO:0000259" key="1">
    <source>
        <dbReference type="Pfam" id="PF08241"/>
    </source>
</evidence>
<protein>
    <submittedName>
        <fullName evidence="2">Class I SAM-dependent methyltransferase</fullName>
    </submittedName>
</protein>
<dbReference type="Proteomes" id="UP001204144">
    <property type="component" value="Unassembled WGS sequence"/>
</dbReference>
<comment type="caution">
    <text evidence="2">The sequence shown here is derived from an EMBL/GenBank/DDBJ whole genome shotgun (WGS) entry which is preliminary data.</text>
</comment>
<reference evidence="2 3" key="1">
    <citation type="submission" date="2018-11" db="EMBL/GenBank/DDBJ databases">
        <title>Novel bacteria species description.</title>
        <authorList>
            <person name="Han J.-H."/>
        </authorList>
    </citation>
    <scope>NUCLEOTIDE SEQUENCE [LARGE SCALE GENOMIC DNA]</scope>
    <source>
        <strain evidence="2 3">KCTC23259</strain>
    </source>
</reference>
<dbReference type="Gene3D" id="3.40.50.150">
    <property type="entry name" value="Vaccinia Virus protein VP39"/>
    <property type="match status" value="1"/>
</dbReference>
<dbReference type="GO" id="GO:0032259">
    <property type="term" value="P:methylation"/>
    <property type="evidence" value="ECO:0007669"/>
    <property type="project" value="UniProtKB-KW"/>
</dbReference>
<sequence>MSLYKKIGNKIKSTLGVPFLSFLLPNAYFYSRRGTCSCCEKKVIFYSYNDYLRSNYICQNCNSLPRERALMQAIERFYPNWRNLNIHESSPIERGASVKINKGNKNYTASQFFPNHPFGELVNGVRNENLENQKFQKEVFDLVITQDVFEHLNQPEKAFAEIHRTLKKGGAHILTVPIENRFDPTVRWAELDSKGNLIFLFTPEYHGNPVNEEGSPVFWHYGYDIVEMIEKSTGVKPYIQTWEDRDNGIEGLLNEIIVIKKV</sequence>
<keyword evidence="2" id="KW-0808">Transferase</keyword>
<feature type="domain" description="Methyltransferase type 11" evidence="1">
    <location>
        <begin position="125"/>
        <end position="173"/>
    </location>
</feature>
<evidence type="ECO:0000313" key="3">
    <source>
        <dbReference type="Proteomes" id="UP001204144"/>
    </source>
</evidence>
<dbReference type="RefSeq" id="WP_255035326.1">
    <property type="nucleotide sequence ID" value="NZ_RJUF01000002.1"/>
</dbReference>
<name>A0AAE3GYF0_9BACT</name>